<dbReference type="Proteomes" id="UP000277928">
    <property type="component" value="Unassembled WGS sequence"/>
</dbReference>
<dbReference type="EMBL" id="UYRX01000066">
    <property type="protein sequence ID" value="VDK72238.1"/>
    <property type="molecule type" value="Genomic_DNA"/>
</dbReference>
<keyword evidence="4" id="KW-1185">Reference proteome</keyword>
<accession>A0A3P6U0N3</accession>
<keyword evidence="1" id="KW-0175">Coiled coil</keyword>
<evidence type="ECO:0000256" key="2">
    <source>
        <dbReference type="SAM" id="MobiDB-lite"/>
    </source>
</evidence>
<protein>
    <submittedName>
        <fullName evidence="3">Uncharacterized protein</fullName>
    </submittedName>
</protein>
<evidence type="ECO:0000256" key="1">
    <source>
        <dbReference type="SAM" id="Coils"/>
    </source>
</evidence>
<sequence length="113" mass="12676">MASGEDALRGEISELKEKIANIKEEVIHLRKRRNAYIAKLKLLENHLNAYYVNDGIKIEHGDSSDESFTTSELLELSFSSISSSILGSIASFDDYSNEDESKSDAQRDRHAVI</sequence>
<dbReference type="OMA" id="FHTNENE"/>
<gene>
    <name evidence="3" type="ORF">NLS_LOCUS1729</name>
</gene>
<organism evidence="3 4">
    <name type="scientific">Litomosoides sigmodontis</name>
    <name type="common">Filarial nematode worm</name>
    <dbReference type="NCBI Taxonomy" id="42156"/>
    <lineage>
        <taxon>Eukaryota</taxon>
        <taxon>Metazoa</taxon>
        <taxon>Ecdysozoa</taxon>
        <taxon>Nematoda</taxon>
        <taxon>Chromadorea</taxon>
        <taxon>Rhabditida</taxon>
        <taxon>Spirurina</taxon>
        <taxon>Spiruromorpha</taxon>
        <taxon>Filarioidea</taxon>
        <taxon>Onchocercidae</taxon>
        <taxon>Litomosoides</taxon>
    </lineage>
</organism>
<feature type="compositionally biased region" description="Basic and acidic residues" evidence="2">
    <location>
        <begin position="99"/>
        <end position="113"/>
    </location>
</feature>
<feature type="region of interest" description="Disordered" evidence="2">
    <location>
        <begin position="94"/>
        <end position="113"/>
    </location>
</feature>
<dbReference type="AlphaFoldDB" id="A0A3P6U0N3"/>
<evidence type="ECO:0000313" key="3">
    <source>
        <dbReference type="EMBL" id="VDK72238.1"/>
    </source>
</evidence>
<dbReference type="OrthoDB" id="5866282at2759"/>
<evidence type="ECO:0000313" key="4">
    <source>
        <dbReference type="Proteomes" id="UP000277928"/>
    </source>
</evidence>
<feature type="coiled-coil region" evidence="1">
    <location>
        <begin position="5"/>
        <end position="32"/>
    </location>
</feature>
<name>A0A3P6U0N3_LITSI</name>
<reference evidence="3 4" key="1">
    <citation type="submission" date="2018-08" db="EMBL/GenBank/DDBJ databases">
        <authorList>
            <person name="Laetsch R D."/>
            <person name="Stevens L."/>
            <person name="Kumar S."/>
            <person name="Blaxter L. M."/>
        </authorList>
    </citation>
    <scope>NUCLEOTIDE SEQUENCE [LARGE SCALE GENOMIC DNA]</scope>
</reference>
<proteinExistence type="predicted"/>